<name>A0A382BAS5_9ZZZZ</name>
<organism evidence="1">
    <name type="scientific">marine metagenome</name>
    <dbReference type="NCBI Taxonomy" id="408172"/>
    <lineage>
        <taxon>unclassified sequences</taxon>
        <taxon>metagenomes</taxon>
        <taxon>ecological metagenomes</taxon>
    </lineage>
</organism>
<gene>
    <name evidence="1" type="ORF">METZ01_LOCUS163246</name>
</gene>
<dbReference type="EMBL" id="UINC01028786">
    <property type="protein sequence ID" value="SVB10392.1"/>
    <property type="molecule type" value="Genomic_DNA"/>
</dbReference>
<reference evidence="1" key="1">
    <citation type="submission" date="2018-05" db="EMBL/GenBank/DDBJ databases">
        <authorList>
            <person name="Lanie J.A."/>
            <person name="Ng W.-L."/>
            <person name="Kazmierczak K.M."/>
            <person name="Andrzejewski T.M."/>
            <person name="Davidsen T.M."/>
            <person name="Wayne K.J."/>
            <person name="Tettelin H."/>
            <person name="Glass J.I."/>
            <person name="Rusch D."/>
            <person name="Podicherti R."/>
            <person name="Tsui H.-C.T."/>
            <person name="Winkler M.E."/>
        </authorList>
    </citation>
    <scope>NUCLEOTIDE SEQUENCE</scope>
</reference>
<dbReference type="AlphaFoldDB" id="A0A382BAS5"/>
<proteinExistence type="predicted"/>
<protein>
    <recommendedName>
        <fullName evidence="2">FAD/NAD(P)-binding domain-containing protein</fullName>
    </recommendedName>
</protein>
<sequence>MIKEIQMHEFDVCLIGCGAYGLPLAAAVKKMGKQAIHIGGSLQLLFKIKGKRWVNRDDYEFDKSWISPLTEDIPSQASKVEDACYW</sequence>
<accession>A0A382BAS5</accession>
<evidence type="ECO:0008006" key="2">
    <source>
        <dbReference type="Google" id="ProtNLM"/>
    </source>
</evidence>
<evidence type="ECO:0000313" key="1">
    <source>
        <dbReference type="EMBL" id="SVB10392.1"/>
    </source>
</evidence>